<proteinExistence type="predicted"/>
<feature type="signal peptide" evidence="2">
    <location>
        <begin position="1"/>
        <end position="18"/>
    </location>
</feature>
<gene>
    <name evidence="4" type="ORF">FYJ51_11245</name>
</gene>
<evidence type="ECO:0000256" key="1">
    <source>
        <dbReference type="SAM" id="MobiDB-lite"/>
    </source>
</evidence>
<name>A0A7X2THD8_9FIRM</name>
<keyword evidence="2" id="KW-0732">Signal</keyword>
<keyword evidence="5" id="KW-1185">Reference proteome</keyword>
<accession>A0A7X2THD8</accession>
<feature type="region of interest" description="Disordered" evidence="1">
    <location>
        <begin position="22"/>
        <end position="70"/>
    </location>
</feature>
<feature type="domain" description="SH3b" evidence="3">
    <location>
        <begin position="83"/>
        <end position="146"/>
    </location>
</feature>
<dbReference type="EMBL" id="VUMN01000033">
    <property type="protein sequence ID" value="MSS59466.1"/>
    <property type="molecule type" value="Genomic_DNA"/>
</dbReference>
<protein>
    <recommendedName>
        <fullName evidence="3">SH3b domain-containing protein</fullName>
    </recommendedName>
</protein>
<feature type="domain" description="SH3b" evidence="3">
    <location>
        <begin position="245"/>
        <end position="310"/>
    </location>
</feature>
<feature type="chain" id="PRO_5039474690" description="SH3b domain-containing protein" evidence="2">
    <location>
        <begin position="19"/>
        <end position="314"/>
    </location>
</feature>
<comment type="caution">
    <text evidence="4">The sequence shown here is derived from an EMBL/GenBank/DDBJ whole genome shotgun (WGS) entry which is preliminary data.</text>
</comment>
<dbReference type="SMART" id="SM00287">
    <property type="entry name" value="SH3b"/>
    <property type="match status" value="3"/>
</dbReference>
<dbReference type="AlphaFoldDB" id="A0A7X2THD8"/>
<dbReference type="Gene3D" id="2.30.30.40">
    <property type="entry name" value="SH3 Domains"/>
    <property type="match status" value="1"/>
</dbReference>
<dbReference type="RefSeq" id="WP_154505720.1">
    <property type="nucleotide sequence ID" value="NZ_VUMN01000033.1"/>
</dbReference>
<sequence>MKKTIIASVMLVLSLTMAGCSGKKSDPAVSVPPSEKPTAAPVQTSTPEPTPSPSASATPEPTASASPAPTASVASASYEASSIGTFKVTVSGLNIRSGPSVSEKSLGKASEGKTYSIYAVKEAGGYTWYQIGTGQWIADQGSWGVYQPSSIRTLEDLTGSTSKQVSGAGGYVTIGSSAIHIRSAHSVSAGIIGKASPGQNYPVYEVYHGDSSYDWIRIADGQWIATDKAWTWVKSTEYSKSSSSASPGTITVHERIRIRSDHSASASVLGKTASGETYPVYEVYHDDPSYDWIRIGEGKWIATDKAWTWVSENR</sequence>
<dbReference type="PROSITE" id="PS51257">
    <property type="entry name" value="PROKAR_LIPOPROTEIN"/>
    <property type="match status" value="1"/>
</dbReference>
<dbReference type="Proteomes" id="UP000461880">
    <property type="component" value="Unassembled WGS sequence"/>
</dbReference>
<evidence type="ECO:0000313" key="4">
    <source>
        <dbReference type="EMBL" id="MSS59466.1"/>
    </source>
</evidence>
<evidence type="ECO:0000256" key="2">
    <source>
        <dbReference type="SAM" id="SignalP"/>
    </source>
</evidence>
<evidence type="ECO:0000313" key="5">
    <source>
        <dbReference type="Proteomes" id="UP000461880"/>
    </source>
</evidence>
<evidence type="ECO:0000259" key="3">
    <source>
        <dbReference type="SMART" id="SM00287"/>
    </source>
</evidence>
<dbReference type="InterPro" id="IPR003646">
    <property type="entry name" value="SH3-like_bac-type"/>
</dbReference>
<reference evidence="4 5" key="1">
    <citation type="submission" date="2019-08" db="EMBL/GenBank/DDBJ databases">
        <title>In-depth cultivation of the pig gut microbiome towards novel bacterial diversity and tailored functional studies.</title>
        <authorList>
            <person name="Wylensek D."/>
            <person name="Hitch T.C.A."/>
            <person name="Clavel T."/>
        </authorList>
    </citation>
    <scope>NUCLEOTIDE SEQUENCE [LARGE SCALE GENOMIC DNA]</scope>
    <source>
        <strain evidence="4 5">Oil+RF-744-GAM-WT-6</strain>
    </source>
</reference>
<organism evidence="4 5">
    <name type="scientific">Stecheria intestinalis</name>
    <dbReference type="NCBI Taxonomy" id="2606630"/>
    <lineage>
        <taxon>Bacteria</taxon>
        <taxon>Bacillati</taxon>
        <taxon>Bacillota</taxon>
        <taxon>Erysipelotrichia</taxon>
        <taxon>Erysipelotrichales</taxon>
        <taxon>Erysipelotrichaceae</taxon>
        <taxon>Stecheria</taxon>
    </lineage>
</organism>
<feature type="compositionally biased region" description="Low complexity" evidence="1">
    <location>
        <begin position="53"/>
        <end position="70"/>
    </location>
</feature>
<feature type="domain" description="SH3b" evidence="3">
    <location>
        <begin position="167"/>
        <end position="237"/>
    </location>
</feature>